<dbReference type="Pfam" id="PF17144">
    <property type="entry name" value="Ribosomal_L5e"/>
    <property type="match status" value="1"/>
</dbReference>
<dbReference type="PANTHER" id="PTHR23410:SF12">
    <property type="entry name" value="LARGE RIBOSOMAL SUBUNIT PROTEIN UL18"/>
    <property type="match status" value="1"/>
</dbReference>
<dbReference type="PANTHER" id="PTHR23410">
    <property type="entry name" value="RIBOSOMAL PROTEIN L5-RELATED"/>
    <property type="match status" value="1"/>
</dbReference>
<dbReference type="SUPFAM" id="SSF53137">
    <property type="entry name" value="Translational machinery components"/>
    <property type="match status" value="1"/>
</dbReference>
<dbReference type="HAMAP" id="MF_01337_A">
    <property type="entry name" value="Ribosomal_uL18_A"/>
    <property type="match status" value="1"/>
</dbReference>
<comment type="caution">
    <text evidence="7">The sequence shown here is derived from an EMBL/GenBank/DDBJ whole genome shotgun (WGS) entry which is preliminary data.</text>
</comment>
<dbReference type="AlphaFoldDB" id="A0A1W0E4Q4"/>
<keyword evidence="3" id="KW-0963">Cytoplasm</keyword>
<evidence type="ECO:0000313" key="7">
    <source>
        <dbReference type="EMBL" id="OQS54224.1"/>
    </source>
</evidence>
<dbReference type="GO" id="GO:0022625">
    <property type="term" value="C:cytosolic large ribosomal subunit"/>
    <property type="evidence" value="ECO:0007669"/>
    <property type="project" value="EnsemblFungi"/>
</dbReference>
<evidence type="ECO:0000313" key="8">
    <source>
        <dbReference type="Proteomes" id="UP000192758"/>
    </source>
</evidence>
<proteinExistence type="inferred from homology"/>
<gene>
    <name evidence="7" type="primary">rpl5a</name>
    <name evidence="7" type="ORF">EHP00_896</name>
</gene>
<dbReference type="GO" id="GO:0008097">
    <property type="term" value="F:5S rRNA binding"/>
    <property type="evidence" value="ECO:0007669"/>
    <property type="project" value="EnsemblFungi"/>
</dbReference>
<keyword evidence="4" id="KW-0689">Ribosomal protein</keyword>
<dbReference type="EMBL" id="MNPJ01000021">
    <property type="protein sequence ID" value="OQS54224.1"/>
    <property type="molecule type" value="Genomic_DNA"/>
</dbReference>
<evidence type="ECO:0000256" key="5">
    <source>
        <dbReference type="ARBA" id="ARBA00023274"/>
    </source>
</evidence>
<evidence type="ECO:0000256" key="1">
    <source>
        <dbReference type="ARBA" id="ARBA00004496"/>
    </source>
</evidence>
<evidence type="ECO:0000259" key="6">
    <source>
        <dbReference type="Pfam" id="PF14204"/>
    </source>
</evidence>
<evidence type="ECO:0000256" key="2">
    <source>
        <dbReference type="ARBA" id="ARBA00007116"/>
    </source>
</evidence>
<accession>A0A1W0E4Q4</accession>
<name>A0A1W0E4Q4_9MICR</name>
<dbReference type="VEuPathDB" id="MicrosporidiaDB:EHP00_896"/>
<comment type="similarity">
    <text evidence="2">Belongs to the universal ribosomal protein uL18 family.</text>
</comment>
<evidence type="ECO:0000256" key="4">
    <source>
        <dbReference type="ARBA" id="ARBA00022980"/>
    </source>
</evidence>
<keyword evidence="8" id="KW-1185">Reference proteome</keyword>
<dbReference type="STRING" id="646526.A0A1W0E4Q4"/>
<evidence type="ECO:0000256" key="3">
    <source>
        <dbReference type="ARBA" id="ARBA00022490"/>
    </source>
</evidence>
<dbReference type="GO" id="GO:0006412">
    <property type="term" value="P:translation"/>
    <property type="evidence" value="ECO:0007669"/>
    <property type="project" value="InterPro"/>
</dbReference>
<dbReference type="Gene3D" id="3.30.420.100">
    <property type="match status" value="1"/>
</dbReference>
<dbReference type="OrthoDB" id="1618453at2759"/>
<dbReference type="GO" id="GO:0000027">
    <property type="term" value="P:ribosomal large subunit assembly"/>
    <property type="evidence" value="ECO:0007669"/>
    <property type="project" value="EnsemblFungi"/>
</dbReference>
<dbReference type="Proteomes" id="UP000192758">
    <property type="component" value="Unassembled WGS sequence"/>
</dbReference>
<dbReference type="InterPro" id="IPR025607">
    <property type="entry name" value="Ribosomal_uL18_C_euk"/>
</dbReference>
<sequence>MTDRKGTRNYQRNYKMKLRRRREGKTDYQQRRNMLRQDVNKFGAVKSRLVVRITNSKVICQIIKAYVDGDRTVASATSTELKKYGVEFGLTNYFAAYATGMLCARRALAINGLENYPVNKEIGEHKLTEDLDDSRRAYKVFLDLGLAKASKGAKVFAAMKGASDGGLFIPHSPSKFVGYDGEKLDASVLKDRIFMKENAKYMSDLMTNDKEKYNKQFSYYAKLGIKPEDIEKRYVAALEKIATEKVTVQKEKKSYTGKKYVTKQKKLSSEERKAKVAEKLKVE</sequence>
<feature type="domain" description="Large ribosomal subunit protein uL18 C-terminal eukaryotes" evidence="6">
    <location>
        <begin position="230"/>
        <end position="281"/>
    </location>
</feature>
<dbReference type="InterPro" id="IPR005485">
    <property type="entry name" value="Rbsml_uL18_euk_arch"/>
</dbReference>
<dbReference type="InterPro" id="IPR057268">
    <property type="entry name" value="Ribosomal_L18"/>
</dbReference>
<dbReference type="GO" id="GO:0003735">
    <property type="term" value="F:structural constituent of ribosome"/>
    <property type="evidence" value="ECO:0007669"/>
    <property type="project" value="InterPro"/>
</dbReference>
<dbReference type="Pfam" id="PF14204">
    <property type="entry name" value="Ribosomal_L18_c"/>
    <property type="match status" value="1"/>
</dbReference>
<reference evidence="7 8" key="1">
    <citation type="journal article" date="2017" name="Environ. Microbiol.">
        <title>Decay of the glycolytic pathway and adaptation to intranuclear parasitism within Enterocytozoonidae microsporidia.</title>
        <authorList>
            <person name="Wiredu Boakye D."/>
            <person name="Jaroenlak P."/>
            <person name="Prachumwat A."/>
            <person name="Williams T.A."/>
            <person name="Bateman K.S."/>
            <person name="Itsathitphaisarn O."/>
            <person name="Sritunyalucksana K."/>
            <person name="Paszkiewicz K.H."/>
            <person name="Moore K.A."/>
            <person name="Stentiford G.D."/>
            <person name="Williams B.A."/>
        </authorList>
    </citation>
    <scope>NUCLEOTIDE SEQUENCE [LARGE SCALE GENOMIC DNA]</scope>
    <source>
        <strain evidence="7 8">TH1</strain>
    </source>
</reference>
<comment type="subcellular location">
    <subcellularLocation>
        <location evidence="1">Cytoplasm</location>
    </subcellularLocation>
</comment>
<protein>
    <submittedName>
        <fullName evidence="7">Rpl5a</fullName>
    </submittedName>
</protein>
<dbReference type="CDD" id="cd00432">
    <property type="entry name" value="Ribosomal_L18_L5e"/>
    <property type="match status" value="1"/>
</dbReference>
<dbReference type="PRINTS" id="PR00058">
    <property type="entry name" value="RIBOSOMALL5"/>
</dbReference>
<keyword evidence="5" id="KW-0687">Ribonucleoprotein</keyword>
<organism evidence="7 8">
    <name type="scientific">Ecytonucleospora hepatopenaei</name>
    <dbReference type="NCBI Taxonomy" id="646526"/>
    <lineage>
        <taxon>Eukaryota</taxon>
        <taxon>Fungi</taxon>
        <taxon>Fungi incertae sedis</taxon>
        <taxon>Microsporidia</taxon>
        <taxon>Enterocytozoonidae</taxon>
        <taxon>Ecytonucleospora</taxon>
    </lineage>
</organism>